<evidence type="ECO:0000256" key="3">
    <source>
        <dbReference type="PROSITE-ProRule" id="PRU00703"/>
    </source>
</evidence>
<dbReference type="InterPro" id="IPR003793">
    <property type="entry name" value="UPF0166"/>
</dbReference>
<organism evidence="5">
    <name type="scientific">Desulfobacca acetoxidans</name>
    <dbReference type="NCBI Taxonomy" id="60893"/>
    <lineage>
        <taxon>Bacteria</taxon>
        <taxon>Pseudomonadati</taxon>
        <taxon>Thermodesulfobacteriota</taxon>
        <taxon>Desulfobaccia</taxon>
        <taxon>Desulfobaccales</taxon>
        <taxon>Desulfobaccaceae</taxon>
        <taxon>Desulfobacca</taxon>
    </lineage>
</organism>
<dbReference type="PANTHER" id="PTHR43080">
    <property type="entry name" value="CBS DOMAIN-CONTAINING PROTEIN CBSX3, MITOCHONDRIAL"/>
    <property type="match status" value="1"/>
</dbReference>
<dbReference type="SUPFAM" id="SSF54631">
    <property type="entry name" value="CBS-domain pair"/>
    <property type="match status" value="2"/>
</dbReference>
<dbReference type="Pfam" id="PF00571">
    <property type="entry name" value="CBS"/>
    <property type="match status" value="4"/>
</dbReference>
<dbReference type="EMBL" id="DTMF01000222">
    <property type="protein sequence ID" value="HGF34545.1"/>
    <property type="molecule type" value="Genomic_DNA"/>
</dbReference>
<feature type="domain" description="CBS" evidence="4">
    <location>
        <begin position="205"/>
        <end position="265"/>
    </location>
</feature>
<comment type="similarity">
    <text evidence="1">Belongs to the UPF0166 family.</text>
</comment>
<dbReference type="InterPro" id="IPR046342">
    <property type="entry name" value="CBS_dom_sf"/>
</dbReference>
<dbReference type="Pfam" id="PF02641">
    <property type="entry name" value="DUF190"/>
    <property type="match status" value="1"/>
</dbReference>
<evidence type="ECO:0000256" key="2">
    <source>
        <dbReference type="ARBA" id="ARBA00023122"/>
    </source>
</evidence>
<gene>
    <name evidence="5" type="ORF">ENW96_09200</name>
</gene>
<comment type="caution">
    <text evidence="5">The sequence shown here is derived from an EMBL/GenBank/DDBJ whole genome shotgun (WGS) entry which is preliminary data.</text>
</comment>
<dbReference type="PANTHER" id="PTHR43080:SF29">
    <property type="entry name" value="OS02G0818000 PROTEIN"/>
    <property type="match status" value="1"/>
</dbReference>
<dbReference type="AlphaFoldDB" id="A0A7C3Z2J6"/>
<dbReference type="InterPro" id="IPR051257">
    <property type="entry name" value="Diverse_CBS-Domain"/>
</dbReference>
<evidence type="ECO:0000259" key="4">
    <source>
        <dbReference type="PROSITE" id="PS51371"/>
    </source>
</evidence>
<dbReference type="SUPFAM" id="SSF54913">
    <property type="entry name" value="GlnB-like"/>
    <property type="match status" value="1"/>
</dbReference>
<feature type="domain" description="CBS" evidence="4">
    <location>
        <begin position="122"/>
        <end position="178"/>
    </location>
</feature>
<dbReference type="Gene3D" id="3.30.70.120">
    <property type="match status" value="1"/>
</dbReference>
<accession>A0A7C3Z2J6</accession>
<dbReference type="InterPro" id="IPR000644">
    <property type="entry name" value="CBS_dom"/>
</dbReference>
<dbReference type="SMART" id="SM00116">
    <property type="entry name" value="CBS"/>
    <property type="match status" value="4"/>
</dbReference>
<dbReference type="InterPro" id="IPR011322">
    <property type="entry name" value="N-reg_PII-like_a/b"/>
</dbReference>
<feature type="domain" description="CBS" evidence="4">
    <location>
        <begin position="282"/>
        <end position="342"/>
    </location>
</feature>
<sequence length="427" mass="47317">MQQYRKIEIFTSEEVRWQGQPLYAALVRFIHDLKIPARCLVTRGIEGSYESGEMATGRLEVLSYNLPVQVTIIAPSAESGRILSKIAEMVTDGIVTVQDVEVLLYKTRGLLIPRHTRVRDLMTPDPKKVSLDTSLEEVARLLLSSTFTGLPVVDDAGRPVGVISQGDLIYRAGMPVRIGLLAESDQEKINTVLEALASRKAREVMTKPAVVIGRDDLVTDAVNLMLKKKVKRLPVIDADGKLVGILSRLDVFHAILRECPDWQAFQRQEVSVEHLKFVADIMRRDSFTVLPDTPVEEVIRLIDTNDIQRVCVVDKDGRLLGLISDRDLLAVFADVSPGFLDYVLSKLSLAEPTPQPQALRMKTAGEVMNSDIVTIRDDAPIAEAIRLMLDKAIKRLPVVDSQGKFKGMISRDALLRTGFASAAARTT</sequence>
<proteinExistence type="inferred from homology"/>
<reference evidence="5" key="1">
    <citation type="journal article" date="2020" name="mSystems">
        <title>Genome- and Community-Level Interaction Insights into Carbon Utilization and Element Cycling Functions of Hydrothermarchaeota in Hydrothermal Sediment.</title>
        <authorList>
            <person name="Zhou Z."/>
            <person name="Liu Y."/>
            <person name="Xu W."/>
            <person name="Pan J."/>
            <person name="Luo Z.H."/>
            <person name="Li M."/>
        </authorList>
    </citation>
    <scope>NUCLEOTIDE SEQUENCE [LARGE SCALE GENOMIC DNA]</scope>
    <source>
        <strain evidence="5">SpSt-897</strain>
    </source>
</reference>
<dbReference type="InterPro" id="IPR015867">
    <property type="entry name" value="N-reg_PII/ATP_PRibTrfase_C"/>
</dbReference>
<name>A0A7C3Z2J6_9BACT</name>
<protein>
    <submittedName>
        <fullName evidence="5">CBS domain-containing protein</fullName>
    </submittedName>
</protein>
<dbReference type="PROSITE" id="PS51371">
    <property type="entry name" value="CBS"/>
    <property type="match status" value="4"/>
</dbReference>
<evidence type="ECO:0000313" key="5">
    <source>
        <dbReference type="EMBL" id="HGF34545.1"/>
    </source>
</evidence>
<keyword evidence="2 3" id="KW-0129">CBS domain</keyword>
<dbReference type="CDD" id="cd04586">
    <property type="entry name" value="CBS_pair_BON_assoc"/>
    <property type="match status" value="1"/>
</dbReference>
<dbReference type="Gene3D" id="3.10.580.10">
    <property type="entry name" value="CBS-domain"/>
    <property type="match status" value="2"/>
</dbReference>
<evidence type="ECO:0000256" key="1">
    <source>
        <dbReference type="ARBA" id="ARBA00010554"/>
    </source>
</evidence>
<feature type="domain" description="CBS" evidence="4">
    <location>
        <begin position="368"/>
        <end position="424"/>
    </location>
</feature>